<dbReference type="GO" id="GO:0004301">
    <property type="term" value="F:epoxide hydrolase activity"/>
    <property type="evidence" value="ECO:0007669"/>
    <property type="project" value="TreeGrafter"/>
</dbReference>
<dbReference type="InterPro" id="IPR000639">
    <property type="entry name" value="Epox_hydrolase-like"/>
</dbReference>
<gene>
    <name evidence="3" type="ORF">HNQ77_002466</name>
</gene>
<dbReference type="PRINTS" id="PR00111">
    <property type="entry name" value="ABHYDROLASE"/>
</dbReference>
<dbReference type="EMBL" id="JACHEK010000004">
    <property type="protein sequence ID" value="MBB6144514.1"/>
    <property type="molecule type" value="Genomic_DNA"/>
</dbReference>
<dbReference type="InterPro" id="IPR029058">
    <property type="entry name" value="AB_hydrolase_fold"/>
</dbReference>
<dbReference type="SUPFAM" id="SSF53474">
    <property type="entry name" value="alpha/beta-Hydrolases"/>
    <property type="match status" value="1"/>
</dbReference>
<organism evidence="3 4">
    <name type="scientific">Silvibacterium bohemicum</name>
    <dbReference type="NCBI Taxonomy" id="1577686"/>
    <lineage>
        <taxon>Bacteria</taxon>
        <taxon>Pseudomonadati</taxon>
        <taxon>Acidobacteriota</taxon>
        <taxon>Terriglobia</taxon>
        <taxon>Terriglobales</taxon>
        <taxon>Acidobacteriaceae</taxon>
        <taxon>Silvibacterium</taxon>
    </lineage>
</organism>
<sequence length="326" mass="37279">MERRSFLKSGIISSLAAAIPLAAEQPKPKQTATHPAPLPPTYHRAVTIDNIPIFYREAGPEGAPVILLLHGWPSSSHMYRNLIPLLADRYHVIAPDYPGFGHSGVPSRDQYDYSFDRMGEIVDALLHKLQIERFAMYIMDFGGPIGFRLMLKQPARVTALITQNGPAYPDHGEWWQDLIQYWKDGTPESRQKVREYFTPEAIRQQYVYGVRDVSRIDPDNWLIDTSLINRPGLDEIHLDMLYDIRKNVPLFKDVHEYFRSHRPPTLIVTGADDEIFPGDSMKSYLNDLPDAELHLLDTGHFALEDHCEEIASLIHEFLGRKLNKAV</sequence>
<dbReference type="InterPro" id="IPR000073">
    <property type="entry name" value="AB_hydrolase_1"/>
</dbReference>
<dbReference type="PANTHER" id="PTHR42977">
    <property type="entry name" value="HYDROLASE-RELATED"/>
    <property type="match status" value="1"/>
</dbReference>
<reference evidence="3 4" key="1">
    <citation type="submission" date="2020-08" db="EMBL/GenBank/DDBJ databases">
        <title>Genomic Encyclopedia of Type Strains, Phase IV (KMG-IV): sequencing the most valuable type-strain genomes for metagenomic binning, comparative biology and taxonomic classification.</title>
        <authorList>
            <person name="Goeker M."/>
        </authorList>
    </citation>
    <scope>NUCLEOTIDE SEQUENCE [LARGE SCALE GENOMIC DNA]</scope>
    <source>
        <strain evidence="3 4">DSM 103733</strain>
    </source>
</reference>
<dbReference type="OrthoDB" id="9797695at2"/>
<dbReference type="InterPro" id="IPR051340">
    <property type="entry name" value="Haloalkane_dehalogenase"/>
</dbReference>
<evidence type="ECO:0000259" key="2">
    <source>
        <dbReference type="Pfam" id="PF00561"/>
    </source>
</evidence>
<dbReference type="RefSeq" id="WP_050058881.1">
    <property type="nucleotide sequence ID" value="NZ_JACHEK010000004.1"/>
</dbReference>
<dbReference type="Gene3D" id="3.40.50.1820">
    <property type="entry name" value="alpha/beta hydrolase"/>
    <property type="match status" value="1"/>
</dbReference>
<feature type="domain" description="AB hydrolase-1" evidence="2">
    <location>
        <begin position="64"/>
        <end position="198"/>
    </location>
</feature>
<evidence type="ECO:0000313" key="4">
    <source>
        <dbReference type="Proteomes" id="UP000538666"/>
    </source>
</evidence>
<dbReference type="AlphaFoldDB" id="A0A841K2N1"/>
<dbReference type="Pfam" id="PF00561">
    <property type="entry name" value="Abhydrolase_1"/>
    <property type="match status" value="1"/>
</dbReference>
<accession>A0A841K2N1</accession>
<evidence type="ECO:0000256" key="1">
    <source>
        <dbReference type="ARBA" id="ARBA00022801"/>
    </source>
</evidence>
<dbReference type="Proteomes" id="UP000538666">
    <property type="component" value="Unassembled WGS sequence"/>
</dbReference>
<protein>
    <submittedName>
        <fullName evidence="3">Pimeloyl-ACP methyl ester carboxylesterase</fullName>
    </submittedName>
</protein>
<dbReference type="PRINTS" id="PR00412">
    <property type="entry name" value="EPOXHYDRLASE"/>
</dbReference>
<comment type="caution">
    <text evidence="3">The sequence shown here is derived from an EMBL/GenBank/DDBJ whole genome shotgun (WGS) entry which is preliminary data.</text>
</comment>
<keyword evidence="4" id="KW-1185">Reference proteome</keyword>
<name>A0A841K2N1_9BACT</name>
<evidence type="ECO:0000313" key="3">
    <source>
        <dbReference type="EMBL" id="MBB6144514.1"/>
    </source>
</evidence>
<proteinExistence type="predicted"/>
<keyword evidence="1" id="KW-0378">Hydrolase</keyword>
<dbReference type="PANTHER" id="PTHR42977:SF3">
    <property type="entry name" value="AB HYDROLASE-1 DOMAIN-CONTAINING PROTEIN"/>
    <property type="match status" value="1"/>
</dbReference>